<dbReference type="SUPFAM" id="SSF103642">
    <property type="entry name" value="Sec-C motif"/>
    <property type="match status" value="1"/>
</dbReference>
<feature type="region of interest" description="Disordered" evidence="1">
    <location>
        <begin position="58"/>
        <end position="95"/>
    </location>
</feature>
<keyword evidence="2" id="KW-0812">Transmembrane</keyword>
<accession>A0A935CBA7</accession>
<keyword evidence="2" id="KW-0472">Membrane</keyword>
<dbReference type="EMBL" id="JAEQBW010000013">
    <property type="protein sequence ID" value="MBK6266979.1"/>
    <property type="molecule type" value="Genomic_DNA"/>
</dbReference>
<protein>
    <submittedName>
        <fullName evidence="3">SEC-C domain-containing protein</fullName>
    </submittedName>
</protein>
<evidence type="ECO:0000313" key="3">
    <source>
        <dbReference type="EMBL" id="MBK6266979.1"/>
    </source>
</evidence>
<proteinExistence type="predicted"/>
<dbReference type="InterPro" id="IPR004027">
    <property type="entry name" value="SEC_C_motif"/>
</dbReference>
<organism evidence="3 4">
    <name type="scientific">Marivirga aurantiaca</name>
    <dbReference type="NCBI Taxonomy" id="2802615"/>
    <lineage>
        <taxon>Bacteria</taxon>
        <taxon>Pseudomonadati</taxon>
        <taxon>Bacteroidota</taxon>
        <taxon>Cytophagia</taxon>
        <taxon>Cytophagales</taxon>
        <taxon>Marivirgaceae</taxon>
        <taxon>Marivirga</taxon>
    </lineage>
</organism>
<name>A0A935CBA7_9BACT</name>
<dbReference type="Pfam" id="PF02810">
    <property type="entry name" value="SEC-C"/>
    <property type="match status" value="1"/>
</dbReference>
<evidence type="ECO:0000256" key="1">
    <source>
        <dbReference type="SAM" id="MobiDB-lite"/>
    </source>
</evidence>
<sequence length="95" mass="10473">MKEIGRNDLCHCGSGKKYKNCHMGRSGEITSNKNILFISVFVVILAIAGFSIFYNSDNTPSSRNNNTNQSLTPPPPGEAPPGKVWSKEHGHYHDI</sequence>
<reference evidence="3" key="1">
    <citation type="submission" date="2021-01" db="EMBL/GenBank/DDBJ databases">
        <title>Marivirga aurantiaca sp. nov., isolated from intertidal surface sediments.</title>
        <authorList>
            <person name="Zhang M."/>
        </authorList>
    </citation>
    <scope>NUCLEOTIDE SEQUENCE</scope>
    <source>
        <strain evidence="3">S37H4</strain>
    </source>
</reference>
<keyword evidence="4" id="KW-1185">Reference proteome</keyword>
<evidence type="ECO:0000313" key="4">
    <source>
        <dbReference type="Proteomes" id="UP000611723"/>
    </source>
</evidence>
<keyword evidence="2" id="KW-1133">Transmembrane helix</keyword>
<comment type="caution">
    <text evidence="3">The sequence shown here is derived from an EMBL/GenBank/DDBJ whole genome shotgun (WGS) entry which is preliminary data.</text>
</comment>
<dbReference type="Proteomes" id="UP000611723">
    <property type="component" value="Unassembled WGS sequence"/>
</dbReference>
<feature type="transmembrane region" description="Helical" evidence="2">
    <location>
        <begin position="35"/>
        <end position="54"/>
    </location>
</feature>
<feature type="compositionally biased region" description="Basic and acidic residues" evidence="1">
    <location>
        <begin position="85"/>
        <end position="95"/>
    </location>
</feature>
<dbReference type="Gene3D" id="3.10.450.50">
    <property type="match status" value="1"/>
</dbReference>
<evidence type="ECO:0000256" key="2">
    <source>
        <dbReference type="SAM" id="Phobius"/>
    </source>
</evidence>
<dbReference type="RefSeq" id="WP_201432665.1">
    <property type="nucleotide sequence ID" value="NZ_JAEQBW010000013.1"/>
</dbReference>
<gene>
    <name evidence="3" type="ORF">JKA74_18185</name>
</gene>
<dbReference type="AlphaFoldDB" id="A0A935CBA7"/>
<feature type="compositionally biased region" description="Polar residues" evidence="1">
    <location>
        <begin position="58"/>
        <end position="71"/>
    </location>
</feature>